<dbReference type="CDD" id="cd01146">
    <property type="entry name" value="FhuD"/>
    <property type="match status" value="1"/>
</dbReference>
<evidence type="ECO:0000259" key="5">
    <source>
        <dbReference type="PROSITE" id="PS50983"/>
    </source>
</evidence>
<dbReference type="PROSITE" id="PS51318">
    <property type="entry name" value="TAT"/>
    <property type="match status" value="1"/>
</dbReference>
<dbReference type="PROSITE" id="PS50983">
    <property type="entry name" value="FE_B12_PBP"/>
    <property type="match status" value="1"/>
</dbReference>
<gene>
    <name evidence="6" type="ORF">JOF36_000164</name>
</gene>
<dbReference type="InterPro" id="IPR051313">
    <property type="entry name" value="Bact_iron-sidero_bind"/>
</dbReference>
<evidence type="ECO:0000256" key="1">
    <source>
        <dbReference type="ARBA" id="ARBA00004196"/>
    </source>
</evidence>
<organism evidence="6 7">
    <name type="scientific">Pseudonocardia parietis</name>
    <dbReference type="NCBI Taxonomy" id="570936"/>
    <lineage>
        <taxon>Bacteria</taxon>
        <taxon>Bacillati</taxon>
        <taxon>Actinomycetota</taxon>
        <taxon>Actinomycetes</taxon>
        <taxon>Pseudonocardiales</taxon>
        <taxon>Pseudonocardiaceae</taxon>
        <taxon>Pseudonocardia</taxon>
    </lineage>
</organism>
<dbReference type="SUPFAM" id="SSF53807">
    <property type="entry name" value="Helical backbone' metal receptor"/>
    <property type="match status" value="1"/>
</dbReference>
<dbReference type="Gene3D" id="3.40.50.1980">
    <property type="entry name" value="Nitrogenase molybdenum iron protein domain"/>
    <property type="match status" value="2"/>
</dbReference>
<comment type="subcellular location">
    <subcellularLocation>
        <location evidence="1">Cell envelope</location>
    </subcellularLocation>
</comment>
<dbReference type="EMBL" id="JAGINU010000001">
    <property type="protein sequence ID" value="MBP2364468.1"/>
    <property type="molecule type" value="Genomic_DNA"/>
</dbReference>
<keyword evidence="7" id="KW-1185">Reference proteome</keyword>
<dbReference type="InterPro" id="IPR006311">
    <property type="entry name" value="TAT_signal"/>
</dbReference>
<protein>
    <submittedName>
        <fullName evidence="6">Iron complex transport system substrate-binding protein</fullName>
    </submittedName>
</protein>
<comment type="caution">
    <text evidence="6">The sequence shown here is derived from an EMBL/GenBank/DDBJ whole genome shotgun (WGS) entry which is preliminary data.</text>
</comment>
<evidence type="ECO:0000256" key="2">
    <source>
        <dbReference type="ARBA" id="ARBA00008814"/>
    </source>
</evidence>
<keyword evidence="3" id="KW-0813">Transport</keyword>
<comment type="similarity">
    <text evidence="2">Belongs to the bacterial solute-binding protein 8 family.</text>
</comment>
<accession>A0ABS4VKL7</accession>
<name>A0ABS4VKL7_9PSEU</name>
<dbReference type="InterPro" id="IPR002491">
    <property type="entry name" value="ABC_transptr_periplasmic_BD"/>
</dbReference>
<dbReference type="RefSeq" id="WP_210024518.1">
    <property type="nucleotide sequence ID" value="NZ_JAGINU010000001.1"/>
</dbReference>
<evidence type="ECO:0000256" key="3">
    <source>
        <dbReference type="ARBA" id="ARBA00022448"/>
    </source>
</evidence>
<feature type="domain" description="Fe/B12 periplasmic-binding" evidence="5">
    <location>
        <begin position="76"/>
        <end position="344"/>
    </location>
</feature>
<reference evidence="6 7" key="1">
    <citation type="submission" date="2021-03" db="EMBL/GenBank/DDBJ databases">
        <title>Sequencing the genomes of 1000 actinobacteria strains.</title>
        <authorList>
            <person name="Klenk H.-P."/>
        </authorList>
    </citation>
    <scope>NUCLEOTIDE SEQUENCE [LARGE SCALE GENOMIC DNA]</scope>
    <source>
        <strain evidence="6 7">DSM 45256</strain>
    </source>
</reference>
<dbReference type="PANTHER" id="PTHR30532:SF25">
    <property type="entry name" value="IRON(III) DICITRATE-BINDING PERIPLASMIC PROTEIN"/>
    <property type="match status" value="1"/>
</dbReference>
<sequence>MLLRPPLPGVRLGDDAGHPRSALTRRGFLTAGALTGLLTVAGCGSGTRASGDPAPAGRTIEHPLGTATIPVAPQRIVSLDSNGGLQVALELGVPLIASETLQGQVAVPPYVPGPAPGFTELGFNQLNLEQLVALNPDLIVGNTQRLQEHYEQLAAIAPTVSYENAGRGAVWQDAVGFLGDVLGAGPEMERRLASYQERVAGLAATHAGTIGRYSVALLRFTSDELRIIRGQIFGSAVLADAGLRRPPSTDAPSVQQTYVSVSEESVGLLADADVLLYVVGGGGFVDKAQDTFERYATGGLWEKLPAVQAGRVAALDPVAWWDGYSVSAGLTCLDELDRVLGGLPA</sequence>
<dbReference type="Proteomes" id="UP001519295">
    <property type="component" value="Unassembled WGS sequence"/>
</dbReference>
<keyword evidence="4" id="KW-0732">Signal</keyword>
<evidence type="ECO:0000256" key="4">
    <source>
        <dbReference type="ARBA" id="ARBA00022729"/>
    </source>
</evidence>
<evidence type="ECO:0000313" key="6">
    <source>
        <dbReference type="EMBL" id="MBP2364468.1"/>
    </source>
</evidence>
<dbReference type="PANTHER" id="PTHR30532">
    <property type="entry name" value="IRON III DICITRATE-BINDING PERIPLASMIC PROTEIN"/>
    <property type="match status" value="1"/>
</dbReference>
<proteinExistence type="inferred from homology"/>
<evidence type="ECO:0000313" key="7">
    <source>
        <dbReference type="Proteomes" id="UP001519295"/>
    </source>
</evidence>
<dbReference type="Pfam" id="PF01497">
    <property type="entry name" value="Peripla_BP_2"/>
    <property type="match status" value="1"/>
</dbReference>